<dbReference type="OrthoDB" id="10251089at2759"/>
<dbReference type="Pfam" id="PF05021">
    <property type="entry name" value="NPL4"/>
    <property type="match status" value="1"/>
</dbReference>
<dbReference type="EMBL" id="MCFL01000038">
    <property type="protein sequence ID" value="ORZ33155.1"/>
    <property type="molecule type" value="Genomic_DNA"/>
</dbReference>
<dbReference type="SMART" id="SM00547">
    <property type="entry name" value="ZnF_RBZ"/>
    <property type="match status" value="1"/>
</dbReference>
<keyword evidence="13" id="KW-1185">Reference proteome</keyword>
<evidence type="ECO:0000256" key="5">
    <source>
        <dbReference type="ARBA" id="ARBA00022723"/>
    </source>
</evidence>
<comment type="similarity">
    <text evidence="3">Belongs to the NPL4 family.</text>
</comment>
<dbReference type="Proteomes" id="UP000193411">
    <property type="component" value="Unassembled WGS sequence"/>
</dbReference>
<evidence type="ECO:0000256" key="3">
    <source>
        <dbReference type="ARBA" id="ARBA00011025"/>
    </source>
</evidence>
<comment type="caution">
    <text evidence="12">The sequence shown here is derived from an EMBL/GenBank/DDBJ whole genome shotgun (WGS) entry which is preliminary data.</text>
</comment>
<evidence type="ECO:0000256" key="6">
    <source>
        <dbReference type="ARBA" id="ARBA00022771"/>
    </source>
</evidence>
<dbReference type="Gene3D" id="4.10.1060.10">
    <property type="entry name" value="Zinc finger, RanBP2-type"/>
    <property type="match status" value="1"/>
</dbReference>
<dbReference type="GO" id="GO:0031625">
    <property type="term" value="F:ubiquitin protein ligase binding"/>
    <property type="evidence" value="ECO:0007669"/>
    <property type="project" value="TreeGrafter"/>
</dbReference>
<dbReference type="GO" id="GO:0031965">
    <property type="term" value="C:nuclear membrane"/>
    <property type="evidence" value="ECO:0007669"/>
    <property type="project" value="UniProtKB-SubCell"/>
</dbReference>
<feature type="compositionally biased region" description="Pro residues" evidence="9">
    <location>
        <begin position="80"/>
        <end position="90"/>
    </location>
</feature>
<feature type="region of interest" description="Disordered" evidence="9">
    <location>
        <begin position="78"/>
        <end position="103"/>
    </location>
</feature>
<dbReference type="InterPro" id="IPR007716">
    <property type="entry name" value="NPL4_Zn-bd_put"/>
</dbReference>
<dbReference type="SUPFAM" id="SSF90209">
    <property type="entry name" value="Ran binding protein zinc finger-like"/>
    <property type="match status" value="1"/>
</dbReference>
<keyword evidence="5" id="KW-0479">Metal-binding</keyword>
<feature type="domain" description="MPN" evidence="11">
    <location>
        <begin position="229"/>
        <end position="380"/>
    </location>
</feature>
<comment type="subcellular location">
    <subcellularLocation>
        <location evidence="2">Cytoplasm</location>
        <location evidence="2">Perinuclear region</location>
    </subcellularLocation>
    <subcellularLocation>
        <location evidence="1">Nucleus membrane</location>
        <topology evidence="1">Peripheral membrane protein</topology>
        <orientation evidence="1">Cytoplasmic side</orientation>
    </subcellularLocation>
</comment>
<organism evidence="12 13">
    <name type="scientific">Catenaria anguillulae PL171</name>
    <dbReference type="NCBI Taxonomy" id="765915"/>
    <lineage>
        <taxon>Eukaryota</taxon>
        <taxon>Fungi</taxon>
        <taxon>Fungi incertae sedis</taxon>
        <taxon>Blastocladiomycota</taxon>
        <taxon>Blastocladiomycetes</taxon>
        <taxon>Blastocladiales</taxon>
        <taxon>Catenariaceae</taxon>
        <taxon>Catenaria</taxon>
    </lineage>
</organism>
<sequence length="626" mass="66673">MPVVIRLRTRDGQLRAQLDSLALDVSHLWALAAQLTGKPNSEFALVAANGSNAQLPKSGYTLQALGLTHGDLLRVDYAPAPAPAPAPPSTSTPADPTFSLSPASVKQDPLDAHLASLPALIKRPRDTNFCRHGDKGMCDYCSPLEPYNPTYLEQHKIKHLAFHSYLRKLTSSATRQSGATPVQPLTPLSLKVQVPCANAHANWPEGICSKCQPSAVTLARQVWRMVDHVEFEGPHVVEAVLSGWRASGVQRIAYMYGKYAHYPTVPLGIKAVVCAVWEPPQASAADGIMLTYVEGTDAEGHEQVAAKQALEAADRAAALVGLVRVGILFTDLTDSGAGTGAVKYKRHADSYYLTGPEVRLAAHLQAMHPQPTPQSTTGHFGSRFVTCVISGNKAGGIEIEAWQVSEQAVALAQADLIDACTVPDMLVLKPADHTRYVPDVLYQHINEYGTKAMHRADPAFPVDYLLVNVTHGFPTDADKVMFPGTGTYPMANREALGEVQTPEVLARDVYKGRAADKVNVSFALWEHVVRIGVVGEEHLKEMARAIVELGGVGLGQTQGWAMLAEVLPPPMDAGTGGGARGTGMSAASASGGGASAAAAKAWDCPHCTFRNAAGTTDCEMCGLPKQ</sequence>
<dbReference type="GO" id="GO:0006511">
    <property type="term" value="P:ubiquitin-dependent protein catabolic process"/>
    <property type="evidence" value="ECO:0007669"/>
    <property type="project" value="InterPro"/>
</dbReference>
<dbReference type="InterPro" id="IPR037518">
    <property type="entry name" value="MPN"/>
</dbReference>
<reference evidence="12 13" key="1">
    <citation type="submission" date="2016-07" db="EMBL/GenBank/DDBJ databases">
        <title>Pervasive Adenine N6-methylation of Active Genes in Fungi.</title>
        <authorList>
            <consortium name="DOE Joint Genome Institute"/>
            <person name="Mondo S.J."/>
            <person name="Dannebaum R.O."/>
            <person name="Kuo R.C."/>
            <person name="Labutti K."/>
            <person name="Haridas S."/>
            <person name="Kuo A."/>
            <person name="Salamov A."/>
            <person name="Ahrendt S.R."/>
            <person name="Lipzen A."/>
            <person name="Sullivan W."/>
            <person name="Andreopoulos W.B."/>
            <person name="Clum A."/>
            <person name="Lindquist E."/>
            <person name="Daum C."/>
            <person name="Ramamoorthy G.K."/>
            <person name="Gryganskyi A."/>
            <person name="Culley D."/>
            <person name="Magnuson J.K."/>
            <person name="James T.Y."/>
            <person name="O'Malley M.A."/>
            <person name="Stajich J.E."/>
            <person name="Spatafora J.W."/>
            <person name="Visel A."/>
            <person name="Grigoriev I.V."/>
        </authorList>
    </citation>
    <scope>NUCLEOTIDE SEQUENCE [LARGE SCALE GENOMIC DNA]</scope>
    <source>
        <strain evidence="12 13">PL171</strain>
    </source>
</reference>
<dbReference type="InterPro" id="IPR001876">
    <property type="entry name" value="Znf_RanBP2"/>
</dbReference>
<evidence type="ECO:0000256" key="2">
    <source>
        <dbReference type="ARBA" id="ARBA00004556"/>
    </source>
</evidence>
<evidence type="ECO:0000256" key="8">
    <source>
        <dbReference type="PROSITE-ProRule" id="PRU00322"/>
    </source>
</evidence>
<name>A0A1Y2HF32_9FUNG</name>
<evidence type="ECO:0000256" key="1">
    <source>
        <dbReference type="ARBA" id="ARBA00004335"/>
    </source>
</evidence>
<dbReference type="PROSITE" id="PS50199">
    <property type="entry name" value="ZF_RANBP2_2"/>
    <property type="match status" value="1"/>
</dbReference>
<dbReference type="GO" id="GO:0043130">
    <property type="term" value="F:ubiquitin binding"/>
    <property type="evidence" value="ECO:0007669"/>
    <property type="project" value="TreeGrafter"/>
</dbReference>
<dbReference type="PANTHER" id="PTHR12710:SF0">
    <property type="entry name" value="NUCLEAR PROTEIN LOCALIZATION PROTEIN 4 HOMOLOG"/>
    <property type="match status" value="1"/>
</dbReference>
<dbReference type="InterPro" id="IPR016563">
    <property type="entry name" value="Npl4"/>
</dbReference>
<keyword evidence="6 8" id="KW-0863">Zinc-finger</keyword>
<feature type="domain" description="RanBP2-type" evidence="10">
    <location>
        <begin position="598"/>
        <end position="626"/>
    </location>
</feature>
<evidence type="ECO:0000259" key="11">
    <source>
        <dbReference type="PROSITE" id="PS50249"/>
    </source>
</evidence>
<evidence type="ECO:0000256" key="4">
    <source>
        <dbReference type="ARBA" id="ARBA00019709"/>
    </source>
</evidence>
<protein>
    <recommendedName>
        <fullName evidence="4">Nuclear protein localization protein 4</fullName>
    </recommendedName>
</protein>
<dbReference type="STRING" id="765915.A0A1Y2HF32"/>
<proteinExistence type="inferred from homology"/>
<gene>
    <name evidence="12" type="ORF">BCR44DRAFT_35952</name>
</gene>
<dbReference type="PIRSF" id="PIRSF010052">
    <property type="entry name" value="Polyub_prc_Npl4"/>
    <property type="match status" value="1"/>
</dbReference>
<accession>A0A1Y2HF32</accession>
<dbReference type="GO" id="GO:0008270">
    <property type="term" value="F:zinc ion binding"/>
    <property type="evidence" value="ECO:0007669"/>
    <property type="project" value="UniProtKB-KW"/>
</dbReference>
<keyword evidence="7" id="KW-0862">Zinc</keyword>
<dbReference type="PANTHER" id="PTHR12710">
    <property type="entry name" value="NUCLEAR PROTEIN LOCALIZATION 4"/>
    <property type="match status" value="1"/>
</dbReference>
<dbReference type="InterPro" id="IPR007717">
    <property type="entry name" value="NPL4_C"/>
</dbReference>
<evidence type="ECO:0000256" key="7">
    <source>
        <dbReference type="ARBA" id="ARBA00022833"/>
    </source>
</evidence>
<dbReference type="InterPro" id="IPR036443">
    <property type="entry name" value="Znf_RanBP2_sf"/>
</dbReference>
<evidence type="ECO:0000259" key="10">
    <source>
        <dbReference type="PROSITE" id="PS50199"/>
    </source>
</evidence>
<evidence type="ECO:0000256" key="9">
    <source>
        <dbReference type="SAM" id="MobiDB-lite"/>
    </source>
</evidence>
<dbReference type="CDD" id="cd08061">
    <property type="entry name" value="MPN_NPL4"/>
    <property type="match status" value="1"/>
</dbReference>
<dbReference type="PROSITE" id="PS50249">
    <property type="entry name" value="MPN"/>
    <property type="match status" value="1"/>
</dbReference>
<dbReference type="Pfam" id="PF05020">
    <property type="entry name" value="zf-NPL4"/>
    <property type="match status" value="1"/>
</dbReference>
<dbReference type="Gene3D" id="3.10.20.90">
    <property type="entry name" value="Phosphatidylinositol 3-kinase Catalytic Subunit, Chain A, domain 1"/>
    <property type="match status" value="1"/>
</dbReference>
<dbReference type="GO" id="GO:0048471">
    <property type="term" value="C:perinuclear region of cytoplasm"/>
    <property type="evidence" value="ECO:0007669"/>
    <property type="project" value="UniProtKB-SubCell"/>
</dbReference>
<dbReference type="AlphaFoldDB" id="A0A1Y2HF32"/>
<evidence type="ECO:0000313" key="12">
    <source>
        <dbReference type="EMBL" id="ORZ33155.1"/>
    </source>
</evidence>
<evidence type="ECO:0000313" key="13">
    <source>
        <dbReference type="Proteomes" id="UP000193411"/>
    </source>
</evidence>
<dbReference type="PROSITE" id="PS01358">
    <property type="entry name" value="ZF_RANBP2_1"/>
    <property type="match status" value="1"/>
</dbReference>